<keyword evidence="1 4" id="KW-0436">Ligase</keyword>
<dbReference type="InterPro" id="IPR011793">
    <property type="entry name" value="YbdK"/>
</dbReference>
<dbReference type="RefSeq" id="WP_186924582.1">
    <property type="nucleotide sequence ID" value="NZ_JACOFW010000037.1"/>
</dbReference>
<keyword evidence="6" id="KW-1185">Reference proteome</keyword>
<dbReference type="InterPro" id="IPR006336">
    <property type="entry name" value="GCS2"/>
</dbReference>
<keyword evidence="2 4" id="KW-0547">Nucleotide-binding</keyword>
<evidence type="ECO:0000256" key="2">
    <source>
        <dbReference type="ARBA" id="ARBA00022741"/>
    </source>
</evidence>
<proteinExistence type="inferred from homology"/>
<dbReference type="GO" id="GO:0016874">
    <property type="term" value="F:ligase activity"/>
    <property type="evidence" value="ECO:0007669"/>
    <property type="project" value="UniProtKB-KW"/>
</dbReference>
<evidence type="ECO:0000256" key="4">
    <source>
        <dbReference type="HAMAP-Rule" id="MF_01609"/>
    </source>
</evidence>
<comment type="catalytic activity">
    <reaction evidence="4">
        <text>L-cysteine + L-glutamate + ATP = gamma-L-glutamyl-L-cysteine + ADP + phosphate + H(+)</text>
        <dbReference type="Rhea" id="RHEA:13285"/>
        <dbReference type="ChEBI" id="CHEBI:15378"/>
        <dbReference type="ChEBI" id="CHEBI:29985"/>
        <dbReference type="ChEBI" id="CHEBI:30616"/>
        <dbReference type="ChEBI" id="CHEBI:35235"/>
        <dbReference type="ChEBI" id="CHEBI:43474"/>
        <dbReference type="ChEBI" id="CHEBI:58173"/>
        <dbReference type="ChEBI" id="CHEBI:456216"/>
        <dbReference type="EC" id="6.3.2.2"/>
    </reaction>
</comment>
<dbReference type="PANTHER" id="PTHR36510">
    <property type="entry name" value="GLUTAMATE--CYSTEINE LIGASE 2-RELATED"/>
    <property type="match status" value="1"/>
</dbReference>
<dbReference type="Pfam" id="PF04107">
    <property type="entry name" value="GCS2"/>
    <property type="match status" value="1"/>
</dbReference>
<accession>A0ABR6X9A0</accession>
<comment type="similarity">
    <text evidence="4">Belongs to the glutamate--cysteine ligase type 2 family. YbdK subfamily.</text>
</comment>
<evidence type="ECO:0000313" key="5">
    <source>
        <dbReference type="EMBL" id="MBC3809525.1"/>
    </source>
</evidence>
<dbReference type="InterPro" id="IPR014746">
    <property type="entry name" value="Gln_synth/guanido_kin_cat_dom"/>
</dbReference>
<organism evidence="5 6">
    <name type="scientific">Undibacterium seohonense</name>
    <dbReference type="NCBI Taxonomy" id="1344950"/>
    <lineage>
        <taxon>Bacteria</taxon>
        <taxon>Pseudomonadati</taxon>
        <taxon>Pseudomonadota</taxon>
        <taxon>Betaproteobacteria</taxon>
        <taxon>Burkholderiales</taxon>
        <taxon>Oxalobacteraceae</taxon>
        <taxon>Undibacterium</taxon>
    </lineage>
</organism>
<comment type="caution">
    <text evidence="5">The sequence shown here is derived from an EMBL/GenBank/DDBJ whole genome shotgun (WGS) entry which is preliminary data.</text>
</comment>
<sequence>MMNIITLGAEEELQIVDQHSLELVAHDFDLGQADYPDRGGSSSCELHKAVVELQTPICQTPDQIVASVASMREVIRLRAQAQGQRILSAGVHPFSDWKEQEINKDLQKHQHYIRLVDEYADAMRSMVSYGFHVHLGLPPGIPPMVIFNSLRNSLAAVLAISLSSPFYEGRDTGMQSWRHSMLDRLPRMGTPDIWESEAAYFDHIQLLRKVGTLEAQHGMWEDLRLHHRYHTLEVRICDATPSLEHIWLITALLQCEVATLVQDYQRGCLPKPLSRACLEENKWRVRRRGLAASLIDWHSETPVNMHDYFDLWLSRLTPVAEDLGLLQGLREKCQALFIQGASADIQRGIFQRSENYQTIVQHLIHETEAAQFAATQYVQ</sequence>
<protein>
    <recommendedName>
        <fullName evidence="4">Putative glutamate--cysteine ligase 2</fullName>
        <ecNumber evidence="4">6.3.2.2</ecNumber>
    </recommendedName>
    <alternativeName>
        <fullName evidence="4">Gamma-glutamylcysteine synthetase 2</fullName>
        <shortName evidence="4">GCS 2</shortName>
        <shortName evidence="4">Gamma-GCS 2</shortName>
    </alternativeName>
</protein>
<dbReference type="InterPro" id="IPR050141">
    <property type="entry name" value="GCL_type2/YbdK_subfam"/>
</dbReference>
<dbReference type="Gene3D" id="3.30.590.20">
    <property type="match status" value="1"/>
</dbReference>
<dbReference type="SUPFAM" id="SSF55931">
    <property type="entry name" value="Glutamine synthetase/guanido kinase"/>
    <property type="match status" value="1"/>
</dbReference>
<reference evidence="5 6" key="1">
    <citation type="submission" date="2020-08" db="EMBL/GenBank/DDBJ databases">
        <title>Novel species isolated from subtropical streams in China.</title>
        <authorList>
            <person name="Lu H."/>
        </authorList>
    </citation>
    <scope>NUCLEOTIDE SEQUENCE [LARGE SCALE GENOMIC DNA]</scope>
    <source>
        <strain evidence="5 6">KACC 16656</strain>
    </source>
</reference>
<dbReference type="NCBIfam" id="TIGR02050">
    <property type="entry name" value="gshA_cyan_rel"/>
    <property type="match status" value="1"/>
</dbReference>
<evidence type="ECO:0000256" key="1">
    <source>
        <dbReference type="ARBA" id="ARBA00022598"/>
    </source>
</evidence>
<dbReference type="Proteomes" id="UP000648257">
    <property type="component" value="Unassembled WGS sequence"/>
</dbReference>
<keyword evidence="3 4" id="KW-0067">ATP-binding</keyword>
<dbReference type="PANTHER" id="PTHR36510:SF1">
    <property type="entry name" value="GLUTAMATE--CYSTEINE LIGASE 2-RELATED"/>
    <property type="match status" value="1"/>
</dbReference>
<dbReference type="HAMAP" id="MF_01609">
    <property type="entry name" value="Glu_cys_ligase_2"/>
    <property type="match status" value="1"/>
</dbReference>
<gene>
    <name evidence="5" type="ORF">H8K52_19470</name>
</gene>
<dbReference type="EC" id="6.3.2.2" evidence="4"/>
<evidence type="ECO:0000313" key="6">
    <source>
        <dbReference type="Proteomes" id="UP000648257"/>
    </source>
</evidence>
<evidence type="ECO:0000256" key="3">
    <source>
        <dbReference type="ARBA" id="ARBA00022840"/>
    </source>
</evidence>
<name>A0ABR6X9A0_9BURK</name>
<dbReference type="EMBL" id="JACOFW010000037">
    <property type="protein sequence ID" value="MBC3809525.1"/>
    <property type="molecule type" value="Genomic_DNA"/>
</dbReference>
<comment type="function">
    <text evidence="4">ATP-dependent carboxylate-amine ligase which exhibits weak glutamate--cysteine ligase activity.</text>
</comment>